<dbReference type="SMART" id="SM00195">
    <property type="entry name" value="DSPc"/>
    <property type="match status" value="1"/>
</dbReference>
<dbReference type="EC" id="3.1.3.48" evidence="2"/>
<keyword evidence="5" id="KW-0904">Protein phosphatase</keyword>
<dbReference type="GO" id="GO:0004725">
    <property type="term" value="F:protein tyrosine phosphatase activity"/>
    <property type="evidence" value="ECO:0007669"/>
    <property type="project" value="UniProtKB-EC"/>
</dbReference>
<proteinExistence type="inferred from homology"/>
<dbReference type="PROSITE" id="PS00383">
    <property type="entry name" value="TYR_PHOSPHATASE_1"/>
    <property type="match status" value="1"/>
</dbReference>
<accession>A0A6U4KCZ2</accession>
<evidence type="ECO:0000256" key="3">
    <source>
        <dbReference type="ARBA" id="ARBA00022618"/>
    </source>
</evidence>
<evidence type="ECO:0000256" key="6">
    <source>
        <dbReference type="ARBA" id="ARBA00023306"/>
    </source>
</evidence>
<evidence type="ECO:0000256" key="1">
    <source>
        <dbReference type="ARBA" id="ARBA00007315"/>
    </source>
</evidence>
<evidence type="ECO:0000256" key="5">
    <source>
        <dbReference type="ARBA" id="ARBA00022912"/>
    </source>
</evidence>
<feature type="region of interest" description="Disordered" evidence="7">
    <location>
        <begin position="1"/>
        <end position="111"/>
    </location>
</feature>
<dbReference type="InterPro" id="IPR020422">
    <property type="entry name" value="TYR_PHOSPHATASE_DUAL_dom"/>
</dbReference>
<dbReference type="AlphaFoldDB" id="A0A6U4KCZ2"/>
<dbReference type="InterPro" id="IPR050561">
    <property type="entry name" value="PTP"/>
</dbReference>
<protein>
    <recommendedName>
        <fullName evidence="2">protein-tyrosine-phosphatase</fullName>
        <ecNumber evidence="2">3.1.3.48</ecNumber>
    </recommendedName>
</protein>
<dbReference type="Gene3D" id="3.90.190.10">
    <property type="entry name" value="Protein tyrosine phosphatase superfamily"/>
    <property type="match status" value="2"/>
</dbReference>
<dbReference type="PROSITE" id="PS50056">
    <property type="entry name" value="TYR_PHOSPHATASE_2"/>
    <property type="match status" value="1"/>
</dbReference>
<evidence type="ECO:0000256" key="4">
    <source>
        <dbReference type="ARBA" id="ARBA00022801"/>
    </source>
</evidence>
<reference evidence="10" key="1">
    <citation type="submission" date="2021-01" db="EMBL/GenBank/DDBJ databases">
        <authorList>
            <person name="Corre E."/>
            <person name="Pelletier E."/>
            <person name="Niang G."/>
            <person name="Scheremetjew M."/>
            <person name="Finn R."/>
            <person name="Kale V."/>
            <person name="Holt S."/>
            <person name="Cochrane G."/>
            <person name="Meng A."/>
            <person name="Brown T."/>
            <person name="Cohen L."/>
        </authorList>
    </citation>
    <scope>NUCLEOTIDE SEQUENCE</scope>
    <source>
        <strain evidence="10">CCMP441</strain>
    </source>
</reference>
<gene>
    <name evidence="10" type="ORF">HAND1043_LOCUS23145</name>
</gene>
<evidence type="ECO:0000256" key="2">
    <source>
        <dbReference type="ARBA" id="ARBA00013064"/>
    </source>
</evidence>
<feature type="domain" description="Tyrosine specific protein phosphatases" evidence="9">
    <location>
        <begin position="381"/>
        <end position="444"/>
    </location>
</feature>
<dbReference type="InterPro" id="IPR016130">
    <property type="entry name" value="Tyr_Pase_AS"/>
</dbReference>
<evidence type="ECO:0000313" key="10">
    <source>
        <dbReference type="EMBL" id="CAD8756635.1"/>
    </source>
</evidence>
<feature type="compositionally biased region" description="Polar residues" evidence="7">
    <location>
        <begin position="23"/>
        <end position="32"/>
    </location>
</feature>
<comment type="similarity">
    <text evidence="1">Belongs to the protein-tyrosine phosphatase family. Non-receptor class CDC14 subfamily.</text>
</comment>
<evidence type="ECO:0000256" key="7">
    <source>
        <dbReference type="SAM" id="MobiDB-lite"/>
    </source>
</evidence>
<dbReference type="CDD" id="cd17657">
    <property type="entry name" value="CDC14_N"/>
    <property type="match status" value="1"/>
</dbReference>
<dbReference type="Pfam" id="PF00782">
    <property type="entry name" value="DSPc"/>
    <property type="match status" value="1"/>
</dbReference>
<dbReference type="InterPro" id="IPR044506">
    <property type="entry name" value="CDC14_C"/>
</dbReference>
<dbReference type="Pfam" id="PF14671">
    <property type="entry name" value="DSPn"/>
    <property type="match status" value="1"/>
</dbReference>
<keyword evidence="6" id="KW-0131">Cell cycle</keyword>
<dbReference type="PANTHER" id="PTHR23339">
    <property type="entry name" value="TYROSINE SPECIFIC PROTEIN PHOSPHATASE AND DUAL SPECIFICITY PROTEIN PHOSPHATASE"/>
    <property type="match status" value="1"/>
</dbReference>
<dbReference type="EMBL" id="HBFK01038236">
    <property type="protein sequence ID" value="CAD8756635.1"/>
    <property type="molecule type" value="Transcribed_RNA"/>
</dbReference>
<name>A0A6U4KCZ2_HEMAN</name>
<evidence type="ECO:0000259" key="9">
    <source>
        <dbReference type="PROSITE" id="PS50056"/>
    </source>
</evidence>
<dbReference type="PROSITE" id="PS50054">
    <property type="entry name" value="TYR_PHOSPHATASE_DUAL"/>
    <property type="match status" value="1"/>
</dbReference>
<dbReference type="GO" id="GO:0051301">
    <property type="term" value="P:cell division"/>
    <property type="evidence" value="ECO:0007669"/>
    <property type="project" value="UniProtKB-KW"/>
</dbReference>
<dbReference type="CDD" id="cd14499">
    <property type="entry name" value="CDC14_C"/>
    <property type="match status" value="1"/>
</dbReference>
<dbReference type="InterPro" id="IPR000340">
    <property type="entry name" value="Dual-sp_phosphatase_cat-dom"/>
</dbReference>
<dbReference type="FunFam" id="3.90.190.10:FF:000006">
    <property type="entry name" value="Dual specificity protein phosphatase CDC14B"/>
    <property type="match status" value="1"/>
</dbReference>
<sequence length="539" mass="59270">MVADIAHKLRKALTPGRRGAPETNRTPAMDTTSELHADDVGGSKQTQGIPPLAGEGRSAPKAQGGKGCAEEQGAGGGHMLAPTRPGASEAPLESKVQRGGSGTSVVGEGTDKMLRERHDWKTGHTLPLIPGRLSFGVHTSDAQTKSEIKKHPALFFFSSDFQERYEPFCADFGPVNLGIVHSFCGMMRGFMTDKRILSREIVYYTSSAPNFCTNAAFLLSSYLVVEHGRTPEDAWAPFETMLDSPVCPFRDASFLPDSYKLTVLSCLGGLKRAMSLGWYDPANFDLEEYDYLDNPKHADMHFLSPKMTAFRGPSNHTRQVMPGVYTFSPRHYAQLFAELDVTGVVRLNEASTYRRSAFIECGFDHLDLYFDDCTVPDNSVIQRFVDFCEGQGGTVAVHCKAGLGRTGTLIGVWFMMKFGFTAAEVIGWMRIVRPGCVIGPQQQYLHWAEKQLVAEPNGGGLRWKPTEEPQDADSYIFDTSLSAEMGEAVSRAQNVRAGVRVGEMMPVKEQQEEEDSAEECMFRAAMEGRQNGHACDVKG</sequence>
<dbReference type="InterPro" id="IPR029021">
    <property type="entry name" value="Prot-tyrosine_phosphatase-like"/>
</dbReference>
<dbReference type="InterPro" id="IPR029260">
    <property type="entry name" value="DSPn"/>
</dbReference>
<dbReference type="InterPro" id="IPR000387">
    <property type="entry name" value="Tyr_Pase_dom"/>
</dbReference>
<organism evidence="10">
    <name type="scientific">Hemiselmis andersenii</name>
    <name type="common">Cryptophyte alga</name>
    <dbReference type="NCBI Taxonomy" id="464988"/>
    <lineage>
        <taxon>Eukaryota</taxon>
        <taxon>Cryptophyceae</taxon>
        <taxon>Cryptomonadales</taxon>
        <taxon>Hemiselmidaceae</taxon>
        <taxon>Hemiselmis</taxon>
    </lineage>
</organism>
<dbReference type="SUPFAM" id="SSF52799">
    <property type="entry name" value="(Phosphotyrosine protein) phosphatases II"/>
    <property type="match status" value="2"/>
</dbReference>
<evidence type="ECO:0000259" key="8">
    <source>
        <dbReference type="PROSITE" id="PS50054"/>
    </source>
</evidence>
<feature type="domain" description="Tyrosine-protein phosphatase" evidence="8">
    <location>
        <begin position="315"/>
        <end position="461"/>
    </location>
</feature>
<keyword evidence="3" id="KW-0132">Cell division</keyword>
<keyword evidence="4" id="KW-0378">Hydrolase</keyword>